<dbReference type="Gene3D" id="3.30.710.10">
    <property type="entry name" value="Potassium Channel Kv1.1, Chain A"/>
    <property type="match status" value="1"/>
</dbReference>
<evidence type="ECO:0000259" key="2">
    <source>
        <dbReference type="PROSITE" id="PS50097"/>
    </source>
</evidence>
<feature type="region of interest" description="Disordered" evidence="1">
    <location>
        <begin position="1"/>
        <end position="32"/>
    </location>
</feature>
<dbReference type="SMART" id="SM00225">
    <property type="entry name" value="BTB"/>
    <property type="match status" value="1"/>
</dbReference>
<dbReference type="Proteomes" id="UP000807469">
    <property type="component" value="Unassembled WGS sequence"/>
</dbReference>
<feature type="compositionally biased region" description="Basic residues" evidence="1">
    <location>
        <begin position="1"/>
        <end position="10"/>
    </location>
</feature>
<proteinExistence type="predicted"/>
<name>A0A9P6D4L3_9AGAR</name>
<feature type="domain" description="BTB" evidence="2">
    <location>
        <begin position="46"/>
        <end position="122"/>
    </location>
</feature>
<sequence>METRSRKRQRSGSIDQDTVDSNTIELESDHEDETAVRDEHYYKEDGDCVILVGKVLFKIHSFLLKRDASTFEDMFNMPQGTAKDNKMNTDENPLIVYDDVDDFRALCWIIPTVYTDQQSLSKANIKNLVSLFIIAQKYHFESHESFSRNLLRKHCASLESKPTSKFNYFRKVPESRLQTLLRIAVLTEKSYELDKEDSLTSLLQSIWIKRLEDKNDLIRSALTVGEDLGLRKFVAELYYLELTRTKPLSLDDHSLAYAHPVVDLGVTQKLALFQGSWSLRCYWSKMVSSFRAKPFACVKNKDHQCGDVWDDSWAEYISRASNPEPFDPLEGLSKINDIIVDAGERDKEGRAYDCAMQAIDTMKTGLKDSFAEHFLGPLPKLDTRIKSST</sequence>
<keyword evidence="4" id="KW-1185">Reference proteome</keyword>
<protein>
    <recommendedName>
        <fullName evidence="2">BTB domain-containing protein</fullName>
    </recommendedName>
</protein>
<dbReference type="EMBL" id="MU155152">
    <property type="protein sequence ID" value="KAF9483624.1"/>
    <property type="molecule type" value="Genomic_DNA"/>
</dbReference>
<dbReference type="SUPFAM" id="SSF54695">
    <property type="entry name" value="POZ domain"/>
    <property type="match status" value="1"/>
</dbReference>
<feature type="compositionally biased region" description="Polar residues" evidence="1">
    <location>
        <begin position="11"/>
        <end position="25"/>
    </location>
</feature>
<evidence type="ECO:0000313" key="3">
    <source>
        <dbReference type="EMBL" id="KAF9483624.1"/>
    </source>
</evidence>
<gene>
    <name evidence="3" type="ORF">BDN70DRAFT_891683</name>
</gene>
<dbReference type="InterPro" id="IPR011333">
    <property type="entry name" value="SKP1/BTB/POZ_sf"/>
</dbReference>
<dbReference type="AlphaFoldDB" id="A0A9P6D4L3"/>
<reference evidence="3" key="1">
    <citation type="submission" date="2020-11" db="EMBL/GenBank/DDBJ databases">
        <authorList>
            <consortium name="DOE Joint Genome Institute"/>
            <person name="Ahrendt S."/>
            <person name="Riley R."/>
            <person name="Andreopoulos W."/>
            <person name="Labutti K."/>
            <person name="Pangilinan J."/>
            <person name="Ruiz-Duenas F.J."/>
            <person name="Barrasa J.M."/>
            <person name="Sanchez-Garcia M."/>
            <person name="Camarero S."/>
            <person name="Miyauchi S."/>
            <person name="Serrano A."/>
            <person name="Linde D."/>
            <person name="Babiker R."/>
            <person name="Drula E."/>
            <person name="Ayuso-Fernandez I."/>
            <person name="Pacheco R."/>
            <person name="Padilla G."/>
            <person name="Ferreira P."/>
            <person name="Barriuso J."/>
            <person name="Kellner H."/>
            <person name="Castanera R."/>
            <person name="Alfaro M."/>
            <person name="Ramirez L."/>
            <person name="Pisabarro A.G."/>
            <person name="Kuo A."/>
            <person name="Tritt A."/>
            <person name="Lipzen A."/>
            <person name="He G."/>
            <person name="Yan M."/>
            <person name="Ng V."/>
            <person name="Cullen D."/>
            <person name="Martin F."/>
            <person name="Rosso M.-N."/>
            <person name="Henrissat B."/>
            <person name="Hibbett D."/>
            <person name="Martinez A.T."/>
            <person name="Grigoriev I.V."/>
        </authorList>
    </citation>
    <scope>NUCLEOTIDE SEQUENCE</scope>
    <source>
        <strain evidence="3">CIRM-BRFM 674</strain>
    </source>
</reference>
<dbReference type="CDD" id="cd18186">
    <property type="entry name" value="BTB_POZ_ZBTB_KLHL-like"/>
    <property type="match status" value="1"/>
</dbReference>
<comment type="caution">
    <text evidence="3">The sequence shown here is derived from an EMBL/GenBank/DDBJ whole genome shotgun (WGS) entry which is preliminary data.</text>
</comment>
<evidence type="ECO:0000256" key="1">
    <source>
        <dbReference type="SAM" id="MobiDB-lite"/>
    </source>
</evidence>
<dbReference type="Pfam" id="PF00651">
    <property type="entry name" value="BTB"/>
    <property type="match status" value="1"/>
</dbReference>
<dbReference type="PROSITE" id="PS50097">
    <property type="entry name" value="BTB"/>
    <property type="match status" value="1"/>
</dbReference>
<dbReference type="OrthoDB" id="3157337at2759"/>
<evidence type="ECO:0000313" key="4">
    <source>
        <dbReference type="Proteomes" id="UP000807469"/>
    </source>
</evidence>
<accession>A0A9P6D4L3</accession>
<dbReference type="InterPro" id="IPR000210">
    <property type="entry name" value="BTB/POZ_dom"/>
</dbReference>
<organism evidence="3 4">
    <name type="scientific">Pholiota conissans</name>
    <dbReference type="NCBI Taxonomy" id="109636"/>
    <lineage>
        <taxon>Eukaryota</taxon>
        <taxon>Fungi</taxon>
        <taxon>Dikarya</taxon>
        <taxon>Basidiomycota</taxon>
        <taxon>Agaricomycotina</taxon>
        <taxon>Agaricomycetes</taxon>
        <taxon>Agaricomycetidae</taxon>
        <taxon>Agaricales</taxon>
        <taxon>Agaricineae</taxon>
        <taxon>Strophariaceae</taxon>
        <taxon>Pholiota</taxon>
    </lineage>
</organism>